<dbReference type="Pfam" id="PF00578">
    <property type="entry name" value="AhpC-TSA"/>
    <property type="match status" value="1"/>
</dbReference>
<dbReference type="InterPro" id="IPR000866">
    <property type="entry name" value="AhpC/TSA"/>
</dbReference>
<evidence type="ECO:0000313" key="8">
    <source>
        <dbReference type="EMBL" id="SFV22807.1"/>
    </source>
</evidence>
<dbReference type="SUPFAM" id="SSF52833">
    <property type="entry name" value="Thioredoxin-like"/>
    <property type="match status" value="1"/>
</dbReference>
<evidence type="ECO:0000256" key="3">
    <source>
        <dbReference type="ARBA" id="ARBA00022968"/>
    </source>
</evidence>
<dbReference type="CDD" id="cd02966">
    <property type="entry name" value="TlpA_like_family"/>
    <property type="match status" value="1"/>
</dbReference>
<proteinExistence type="predicted"/>
<feature type="region of interest" description="Disordered" evidence="6">
    <location>
        <begin position="1"/>
        <end position="21"/>
    </location>
</feature>
<dbReference type="InterPro" id="IPR036249">
    <property type="entry name" value="Thioredoxin-like_sf"/>
</dbReference>
<keyword evidence="5" id="KW-0676">Redox-active center</keyword>
<gene>
    <name evidence="8" type="ORF">SAMN04487966_10523</name>
</gene>
<keyword evidence="4" id="KW-1015">Disulfide bond</keyword>
<feature type="domain" description="Thioredoxin" evidence="7">
    <location>
        <begin position="70"/>
        <end position="214"/>
    </location>
</feature>
<evidence type="ECO:0000256" key="4">
    <source>
        <dbReference type="ARBA" id="ARBA00023157"/>
    </source>
</evidence>
<evidence type="ECO:0000256" key="6">
    <source>
        <dbReference type="SAM" id="MobiDB-lite"/>
    </source>
</evidence>
<dbReference type="STRING" id="574650.SAMN04487966_10523"/>
<evidence type="ECO:0000313" key="9">
    <source>
        <dbReference type="Proteomes" id="UP000198881"/>
    </source>
</evidence>
<dbReference type="GO" id="GO:0016209">
    <property type="term" value="F:antioxidant activity"/>
    <property type="evidence" value="ECO:0007669"/>
    <property type="project" value="InterPro"/>
</dbReference>
<keyword evidence="3" id="KW-0735">Signal-anchor</keyword>
<keyword evidence="9" id="KW-1185">Reference proteome</keyword>
<evidence type="ECO:0000256" key="5">
    <source>
        <dbReference type="ARBA" id="ARBA00023284"/>
    </source>
</evidence>
<dbReference type="InterPro" id="IPR050553">
    <property type="entry name" value="Thioredoxin_ResA/DsbE_sf"/>
</dbReference>
<dbReference type="RefSeq" id="WP_091696775.1">
    <property type="nucleotide sequence ID" value="NZ_FPCG01000005.1"/>
</dbReference>
<accession>A0A1I7MLM4</accession>
<dbReference type="GO" id="GO:0016491">
    <property type="term" value="F:oxidoreductase activity"/>
    <property type="evidence" value="ECO:0007669"/>
    <property type="project" value="InterPro"/>
</dbReference>
<evidence type="ECO:0000256" key="2">
    <source>
        <dbReference type="ARBA" id="ARBA00022748"/>
    </source>
</evidence>
<reference evidence="8 9" key="1">
    <citation type="submission" date="2016-10" db="EMBL/GenBank/DDBJ databases">
        <authorList>
            <person name="de Groot N.N."/>
        </authorList>
    </citation>
    <scope>NUCLEOTIDE SEQUENCE [LARGE SCALE GENOMIC DNA]</scope>
    <source>
        <strain evidence="8 9">CGMCC 1.7054</strain>
    </source>
</reference>
<dbReference type="EMBL" id="FPCG01000005">
    <property type="protein sequence ID" value="SFV22807.1"/>
    <property type="molecule type" value="Genomic_DNA"/>
</dbReference>
<keyword evidence="3" id="KW-0812">Transmembrane</keyword>
<dbReference type="PANTHER" id="PTHR42852:SF6">
    <property type="entry name" value="THIOL:DISULFIDE INTERCHANGE PROTEIN DSBE"/>
    <property type="match status" value="1"/>
</dbReference>
<dbReference type="InterPro" id="IPR013766">
    <property type="entry name" value="Thioredoxin_domain"/>
</dbReference>
<dbReference type="Gene3D" id="3.40.30.10">
    <property type="entry name" value="Glutaredoxin"/>
    <property type="match status" value="1"/>
</dbReference>
<dbReference type="GO" id="GO:0017004">
    <property type="term" value="P:cytochrome complex assembly"/>
    <property type="evidence" value="ECO:0007669"/>
    <property type="project" value="UniProtKB-KW"/>
</dbReference>
<dbReference type="AlphaFoldDB" id="A0A1I7MLM4"/>
<organism evidence="8 9">
    <name type="scientific">Micrococcus terreus</name>
    <dbReference type="NCBI Taxonomy" id="574650"/>
    <lineage>
        <taxon>Bacteria</taxon>
        <taxon>Bacillati</taxon>
        <taxon>Actinomycetota</taxon>
        <taxon>Actinomycetes</taxon>
        <taxon>Micrococcales</taxon>
        <taxon>Micrococcaceae</taxon>
        <taxon>Micrococcus</taxon>
    </lineage>
</organism>
<keyword evidence="2" id="KW-0201">Cytochrome c-type biogenesis</keyword>
<protein>
    <submittedName>
        <fullName evidence="8">Peroxiredoxin</fullName>
    </submittedName>
</protein>
<dbReference type="PANTHER" id="PTHR42852">
    <property type="entry name" value="THIOL:DISULFIDE INTERCHANGE PROTEIN DSBE"/>
    <property type="match status" value="1"/>
</dbReference>
<dbReference type="GO" id="GO:0030313">
    <property type="term" value="C:cell envelope"/>
    <property type="evidence" value="ECO:0007669"/>
    <property type="project" value="UniProtKB-SubCell"/>
</dbReference>
<sequence>MSCAQHSRESDRRSPDHPGWPGRRGVLAGLAGVVSLPLLAACSSDDPLAAQAGNADGKNYIAGDGSVLEIAPAERGEPVRFRSTLFSGEPVSTEDLAGDPAVLNFWYAACAPCRVEAPDLQALHEQFAPEGVRFLGINVRDTIATAQAFERNFGITYPSVEDRGGEVLLAMTDYVPPQAVPTTIVLDRQGRVSARILGIAEPSTLRTLITTVLDEQA</sequence>
<comment type="subcellular location">
    <subcellularLocation>
        <location evidence="1">Cell envelope</location>
    </subcellularLocation>
</comment>
<evidence type="ECO:0000256" key="1">
    <source>
        <dbReference type="ARBA" id="ARBA00004196"/>
    </source>
</evidence>
<dbReference type="OrthoDB" id="9796554at2"/>
<feature type="compositionally biased region" description="Basic and acidic residues" evidence="6">
    <location>
        <begin position="1"/>
        <end position="16"/>
    </location>
</feature>
<evidence type="ECO:0000259" key="7">
    <source>
        <dbReference type="PROSITE" id="PS51352"/>
    </source>
</evidence>
<dbReference type="Proteomes" id="UP000198881">
    <property type="component" value="Unassembled WGS sequence"/>
</dbReference>
<name>A0A1I7MLM4_9MICC</name>
<dbReference type="PROSITE" id="PS51352">
    <property type="entry name" value="THIOREDOXIN_2"/>
    <property type="match status" value="1"/>
</dbReference>